<evidence type="ECO:0000313" key="2">
    <source>
        <dbReference type="Proteomes" id="UP001497680"/>
    </source>
</evidence>
<dbReference type="EMBL" id="MU394301">
    <property type="protein sequence ID" value="KAI6088389.1"/>
    <property type="molecule type" value="Genomic_DNA"/>
</dbReference>
<reference evidence="1 2" key="1">
    <citation type="journal article" date="2022" name="New Phytol.">
        <title>Ecological generalism drives hyperdiversity of secondary metabolite gene clusters in xylarialean endophytes.</title>
        <authorList>
            <person name="Franco M.E.E."/>
            <person name="Wisecaver J.H."/>
            <person name="Arnold A.E."/>
            <person name="Ju Y.M."/>
            <person name="Slot J.C."/>
            <person name="Ahrendt S."/>
            <person name="Moore L.P."/>
            <person name="Eastman K.E."/>
            <person name="Scott K."/>
            <person name="Konkel Z."/>
            <person name="Mondo S.J."/>
            <person name="Kuo A."/>
            <person name="Hayes R.D."/>
            <person name="Haridas S."/>
            <person name="Andreopoulos B."/>
            <person name="Riley R."/>
            <person name="LaButti K."/>
            <person name="Pangilinan J."/>
            <person name="Lipzen A."/>
            <person name="Amirebrahimi M."/>
            <person name="Yan J."/>
            <person name="Adam C."/>
            <person name="Keymanesh K."/>
            <person name="Ng V."/>
            <person name="Louie K."/>
            <person name="Northen T."/>
            <person name="Drula E."/>
            <person name="Henrissat B."/>
            <person name="Hsieh H.M."/>
            <person name="Youens-Clark K."/>
            <person name="Lutzoni F."/>
            <person name="Miadlikowska J."/>
            <person name="Eastwood D.C."/>
            <person name="Hamelin R.C."/>
            <person name="Grigoriev I.V."/>
            <person name="U'Ren J.M."/>
        </authorList>
    </citation>
    <scope>NUCLEOTIDE SEQUENCE [LARGE SCALE GENOMIC DNA]</scope>
    <source>
        <strain evidence="1 2">ER1909</strain>
    </source>
</reference>
<comment type="caution">
    <text evidence="1">The sequence shown here is derived from an EMBL/GenBank/DDBJ whole genome shotgun (WGS) entry which is preliminary data.</text>
</comment>
<proteinExistence type="predicted"/>
<dbReference type="Proteomes" id="UP001497680">
    <property type="component" value="Unassembled WGS sequence"/>
</dbReference>
<sequence length="753" mass="84136">MYDDYDHRPRDEREYHRRRSPSSRDHHYRSRHESSRSPRRTPPRAHRGDDPYRTRRSPAGPRHASPYRQDTSSEPRHTYSDRSMKLSTASYDREREYSPAYERGRGRHYTDYDAPRGRHDRSPRRANSGGSSPFDSADDGYYHDAGHRSRPGRPYHTLKLDEVPDRMSMQEIYSLMRDAGATGLVEVRVISDDRNGTRRSYAFAEFKSEGDAIDFLERHYPTLVVPNSRGASISMPIDYSRERRHIANPDDWKCTMCHFENFSRRATCKQCKAPRSSENAADMKLDGKSDECPQQTPSQFIVIRDLAPSVTEAVLAAEVKKLYVAKEDEPRQSSSTNNKLKSTAPIGNTSGLGAKPGSLIRVFMIRNKYSDISCNYGFAEFSTLDDARAAMAKYAASPQFIIASRPATIAFIHSGVFIPFLHPLQEEDRKFTFSATHNPSLRLVYWNPTVYASEFIIFDENLYEDNPQNTGQPKNEADRATGKDSKKRKAEKELSAPNGKKVIAMAPQLQMWANKHAELHGPKDSGNGRDAVENKAPVTGSNAIGPSDSGPPATAAATATAPAPSISYADLDRMCCLLCRRKFKNEASLRRHEQTSDMHKANLDNEALIIKATKELKDVGKEPVSNYRDRAKERRMAHNQPNKPKPHLPRKQPQTTKDPGPAAEPPPTKPTISKGAGLLAKMGWSTGEGLGAEGGGRTNIIETMAYAPGVGLGAEGGKIGDAAEEAARATKNDYADFVTKAKDKARERYERMS</sequence>
<accession>A0ACC0D6P2</accession>
<gene>
    <name evidence="1" type="ORF">F4821DRAFT_88043</name>
</gene>
<evidence type="ECO:0000313" key="1">
    <source>
        <dbReference type="EMBL" id="KAI6088389.1"/>
    </source>
</evidence>
<keyword evidence="2" id="KW-1185">Reference proteome</keyword>
<protein>
    <submittedName>
        <fullName evidence="1">Uncharacterized protein</fullName>
    </submittedName>
</protein>
<name>A0ACC0D6P2_9PEZI</name>
<organism evidence="1 2">
    <name type="scientific">Hypoxylon rubiginosum</name>
    <dbReference type="NCBI Taxonomy" id="110542"/>
    <lineage>
        <taxon>Eukaryota</taxon>
        <taxon>Fungi</taxon>
        <taxon>Dikarya</taxon>
        <taxon>Ascomycota</taxon>
        <taxon>Pezizomycotina</taxon>
        <taxon>Sordariomycetes</taxon>
        <taxon>Xylariomycetidae</taxon>
        <taxon>Xylariales</taxon>
        <taxon>Hypoxylaceae</taxon>
        <taxon>Hypoxylon</taxon>
    </lineage>
</organism>